<protein>
    <submittedName>
        <fullName evidence="2">Membrane protein</fullName>
    </submittedName>
</protein>
<evidence type="ECO:0000256" key="1">
    <source>
        <dbReference type="SAM" id="Phobius"/>
    </source>
</evidence>
<dbReference type="Proteomes" id="UP000245202">
    <property type="component" value="Unassembled WGS sequence"/>
</dbReference>
<proteinExistence type="predicted"/>
<accession>A0A2R5EL52</accession>
<keyword evidence="3" id="KW-1185">Reference proteome</keyword>
<feature type="transmembrane region" description="Helical" evidence="1">
    <location>
        <begin position="50"/>
        <end position="69"/>
    </location>
</feature>
<evidence type="ECO:0000313" key="3">
    <source>
        <dbReference type="Proteomes" id="UP000245202"/>
    </source>
</evidence>
<gene>
    <name evidence="2" type="ORF">PAT3040_01363</name>
</gene>
<reference evidence="2 3" key="1">
    <citation type="submission" date="2017-08" db="EMBL/GenBank/DDBJ databases">
        <title>Substantial Increase in Enzyme Production by Combined Drug-Resistance Mutations in Paenibacillus agaridevorans.</title>
        <authorList>
            <person name="Tanaka Y."/>
            <person name="Funane K."/>
            <person name="Hosaka T."/>
            <person name="Shiwa Y."/>
            <person name="Fujita N."/>
            <person name="Miyazaki T."/>
            <person name="Yoshikawa H."/>
            <person name="Murakami K."/>
            <person name="Kasahara K."/>
            <person name="Inaoka T."/>
            <person name="Hiraga Y."/>
            <person name="Ochi K."/>
        </authorList>
    </citation>
    <scope>NUCLEOTIDE SEQUENCE [LARGE SCALE GENOMIC DNA]</scope>
    <source>
        <strain evidence="2 3">T-3040</strain>
    </source>
</reference>
<feature type="transmembrane region" description="Helical" evidence="1">
    <location>
        <begin position="226"/>
        <end position="248"/>
    </location>
</feature>
<keyword evidence="1" id="KW-0812">Transmembrane</keyword>
<dbReference type="RefSeq" id="WP_087566849.1">
    <property type="nucleotide sequence ID" value="NZ_BDQX01000054.1"/>
</dbReference>
<comment type="caution">
    <text evidence="2">The sequence shown here is derived from an EMBL/GenBank/DDBJ whole genome shotgun (WGS) entry which is preliminary data.</text>
</comment>
<name>A0A2R5EL52_9BACL</name>
<keyword evidence="1" id="KW-1133">Transmembrane helix</keyword>
<dbReference type="PANTHER" id="PTHR36833:SF1">
    <property type="entry name" value="INTEGRAL MEMBRANE TRANSPORT PROTEIN"/>
    <property type="match status" value="1"/>
</dbReference>
<sequence>MSLYFRYLNIQLKSQLQYRASFLLLSIGQFFIPFMVFGGLYFMFERFGQLEGWSFFEVTLCFAVIHLSFSLSECFARGFDAFSSLVASGDFDRLLVRPRGTVVQVLGSKFEFTRIGRLLQSTIVLIWSIANLPQVWSFPKAITLFFMVFNGVMIFTGIFILAATFCFWTIQAIEIANVFTDGGREMAQYPLTIYEKWVTRFFTFIVPFGCVTYLPLMYLLDKEEGSWVTGMLVPFGGLLFLLPCLLVWRIGVRHYRSTGS</sequence>
<keyword evidence="1" id="KW-0472">Membrane</keyword>
<dbReference type="EMBL" id="BDQX01000054">
    <property type="protein sequence ID" value="GBG06825.1"/>
    <property type="molecule type" value="Genomic_DNA"/>
</dbReference>
<feature type="transmembrane region" description="Helical" evidence="1">
    <location>
        <begin position="142"/>
        <end position="168"/>
    </location>
</feature>
<dbReference type="InterPro" id="IPR010390">
    <property type="entry name" value="ABC-2_transporter-like"/>
</dbReference>
<dbReference type="PANTHER" id="PTHR36833">
    <property type="entry name" value="SLR0610 PROTEIN-RELATED"/>
    <property type="match status" value="1"/>
</dbReference>
<dbReference type="AlphaFoldDB" id="A0A2R5EL52"/>
<evidence type="ECO:0000313" key="2">
    <source>
        <dbReference type="EMBL" id="GBG06825.1"/>
    </source>
</evidence>
<organism evidence="2 3">
    <name type="scientific">Paenibacillus agaridevorans</name>
    <dbReference type="NCBI Taxonomy" id="171404"/>
    <lineage>
        <taxon>Bacteria</taxon>
        <taxon>Bacillati</taxon>
        <taxon>Bacillota</taxon>
        <taxon>Bacilli</taxon>
        <taxon>Bacillales</taxon>
        <taxon>Paenibacillaceae</taxon>
        <taxon>Paenibacillus</taxon>
    </lineage>
</organism>
<feature type="transmembrane region" description="Helical" evidence="1">
    <location>
        <begin position="118"/>
        <end position="136"/>
    </location>
</feature>
<dbReference type="Pfam" id="PF06182">
    <property type="entry name" value="ABC2_membrane_6"/>
    <property type="match status" value="1"/>
</dbReference>
<feature type="transmembrane region" description="Helical" evidence="1">
    <location>
        <begin position="21"/>
        <end position="44"/>
    </location>
</feature>
<feature type="transmembrane region" description="Helical" evidence="1">
    <location>
        <begin position="201"/>
        <end position="220"/>
    </location>
</feature>